<gene>
    <name evidence="8" type="primary">MED17</name>
    <name evidence="10" type="ORF">Tdes44962_MAKER10475</name>
</gene>
<evidence type="ECO:0000313" key="11">
    <source>
        <dbReference type="Proteomes" id="UP001138500"/>
    </source>
</evidence>
<evidence type="ECO:0000256" key="9">
    <source>
        <dbReference type="SAM" id="MobiDB-lite"/>
    </source>
</evidence>
<protein>
    <recommendedName>
        <fullName evidence="3 8">Mediator of RNA polymerase II transcription subunit 17</fullName>
    </recommendedName>
    <alternativeName>
        <fullName evidence="7 8">Mediator complex subunit 17</fullName>
    </alternativeName>
</protein>
<comment type="subcellular location">
    <subcellularLocation>
        <location evidence="1 8">Nucleus</location>
    </subcellularLocation>
</comment>
<reference evidence="10 11" key="1">
    <citation type="journal article" date="2018" name="IMA Fungus">
        <title>IMA Genome-F 10: Nine draft genome sequences of Claviceps purpurea s.lat., including C. arundinis, C. humidiphila, and C. cf. spartinae, pseudomolecules for the pitch canker pathogen Fusarium circinatum, draft genome of Davidsoniella eucalypti, Grosmannia galeiformis, Quambalaria eucalypti, and Teratosphaeria destructans.</title>
        <authorList>
            <person name="Wingfield B.D."/>
            <person name="Liu M."/>
            <person name="Nguyen H.D."/>
            <person name="Lane F.A."/>
            <person name="Morgan S.W."/>
            <person name="De Vos L."/>
            <person name="Wilken P.M."/>
            <person name="Duong T.A."/>
            <person name="Aylward J."/>
            <person name="Coetzee M.P."/>
            <person name="Dadej K."/>
            <person name="De Beer Z.W."/>
            <person name="Findlay W."/>
            <person name="Havenga M."/>
            <person name="Kolarik M."/>
            <person name="Menzies J.G."/>
            <person name="Naidoo K."/>
            <person name="Pochopski O."/>
            <person name="Shoukouhi P."/>
            <person name="Santana Q.C."/>
            <person name="Seifert K.A."/>
            <person name="Soal N."/>
            <person name="Steenkamp E.T."/>
            <person name="Tatham C.T."/>
            <person name="van der Nest M.A."/>
            <person name="Wingfield M.J."/>
        </authorList>
    </citation>
    <scope>NUCLEOTIDE SEQUENCE [LARGE SCALE GENOMIC DNA]</scope>
    <source>
        <strain evidence="10">CMW44962</strain>
    </source>
</reference>
<evidence type="ECO:0000256" key="6">
    <source>
        <dbReference type="ARBA" id="ARBA00023242"/>
    </source>
</evidence>
<comment type="function">
    <text evidence="8">Component of the Mediator complex, a coactivator involved in the regulated transcription of nearly all RNA polymerase II-dependent genes. Mediator functions as a bridge to convey information from gene-specific regulatory proteins to the basal RNA polymerase II transcription machinery. Mediator is recruited to promoters by direct interactions with regulatory proteins and serves as a scaffold for the assembly of a functional preinitiation complex with RNA polymerase II and the general transcription factors.</text>
</comment>
<dbReference type="GO" id="GO:0016592">
    <property type="term" value="C:mediator complex"/>
    <property type="evidence" value="ECO:0007669"/>
    <property type="project" value="InterPro"/>
</dbReference>
<comment type="subunit">
    <text evidence="8">Component of the Mediator complex.</text>
</comment>
<dbReference type="GO" id="GO:0006357">
    <property type="term" value="P:regulation of transcription by RNA polymerase II"/>
    <property type="evidence" value="ECO:0007669"/>
    <property type="project" value="InterPro"/>
</dbReference>
<dbReference type="Gene3D" id="6.10.250.2620">
    <property type="match status" value="1"/>
</dbReference>
<keyword evidence="11" id="KW-1185">Reference proteome</keyword>
<proteinExistence type="inferred from homology"/>
<keyword evidence="6 8" id="KW-0539">Nucleus</keyword>
<name>A0A9W7T1Z2_9PEZI</name>
<evidence type="ECO:0000256" key="7">
    <source>
        <dbReference type="ARBA" id="ARBA00032014"/>
    </source>
</evidence>
<comment type="similarity">
    <text evidence="2 8">Belongs to the Mediator complex subunit 17 family.</text>
</comment>
<dbReference type="Pfam" id="PF10156">
    <property type="entry name" value="Med17"/>
    <property type="match status" value="1"/>
</dbReference>
<feature type="non-terminal residue" evidence="10">
    <location>
        <position position="422"/>
    </location>
</feature>
<evidence type="ECO:0000256" key="5">
    <source>
        <dbReference type="ARBA" id="ARBA00023163"/>
    </source>
</evidence>
<evidence type="ECO:0000256" key="4">
    <source>
        <dbReference type="ARBA" id="ARBA00023015"/>
    </source>
</evidence>
<evidence type="ECO:0000256" key="8">
    <source>
        <dbReference type="RuleBase" id="RU364140"/>
    </source>
</evidence>
<keyword evidence="4 8" id="KW-0805">Transcription regulation</keyword>
<reference evidence="10 11" key="2">
    <citation type="journal article" date="2021" name="Curr. Genet.">
        <title>Genetic response to nitrogen starvation in the aggressive Eucalyptus foliar pathogen Teratosphaeria destructans.</title>
        <authorList>
            <person name="Havenga M."/>
            <person name="Wingfield B.D."/>
            <person name="Wingfield M.J."/>
            <person name="Dreyer L.L."/>
            <person name="Roets F."/>
            <person name="Aylward J."/>
        </authorList>
    </citation>
    <scope>NUCLEOTIDE SEQUENCE [LARGE SCALE GENOMIC DNA]</scope>
    <source>
        <strain evidence="10">CMW44962</strain>
    </source>
</reference>
<dbReference type="GO" id="GO:0070847">
    <property type="term" value="C:core mediator complex"/>
    <property type="evidence" value="ECO:0007669"/>
    <property type="project" value="TreeGrafter"/>
</dbReference>
<organism evidence="10 11">
    <name type="scientific">Teratosphaeria destructans</name>
    <dbReference type="NCBI Taxonomy" id="418781"/>
    <lineage>
        <taxon>Eukaryota</taxon>
        <taxon>Fungi</taxon>
        <taxon>Dikarya</taxon>
        <taxon>Ascomycota</taxon>
        <taxon>Pezizomycotina</taxon>
        <taxon>Dothideomycetes</taxon>
        <taxon>Dothideomycetidae</taxon>
        <taxon>Mycosphaerellales</taxon>
        <taxon>Teratosphaeriaceae</taxon>
        <taxon>Teratosphaeria</taxon>
    </lineage>
</organism>
<feature type="compositionally biased region" description="Acidic residues" evidence="9">
    <location>
        <begin position="56"/>
        <end position="71"/>
    </location>
</feature>
<evidence type="ECO:0000256" key="1">
    <source>
        <dbReference type="ARBA" id="ARBA00004123"/>
    </source>
</evidence>
<sequence length="422" mass="46489">MASLTLPLWGPKSNDQPKLHDVLGRVAHERGHFRDITEASLQEEIATEGAIPLSSTDDDESEDDDDDDDEHEATGPSTLEEVIKMRQEMHALVSTTLSTDVSLLLDTVSLALSRYKPDAAKTTLSAVLQQQGIPLGSLGTDVWHRMPEDTAREEEDERIATHVRLEGLRESANALLAAATRLNENVRKETQYWERVLSISEKGWNVCRIPGPQRLLGVTFGFSESAPEFSRRGIAALTTTEEGDLTLGRGFGRKAKALRVVIKRHGQVVGVSRTPETSTDEEGQLTLDQRIRRARDSLFDEELYHEMIREARTVANFGVHTTRDGILFTPDPTPSDDDSNLETLFQLLPLPDHDAPPSPPPPETPLAQTLALAARLHHLLTTANLHPTALHPARLTSPPKQNISTAAALTDALLDPWRSTAV</sequence>
<dbReference type="PANTHER" id="PTHR13114:SF7">
    <property type="entry name" value="MEDIATOR OF RNA POLYMERASE II TRANSCRIPTION SUBUNIT 17"/>
    <property type="match status" value="1"/>
</dbReference>
<dbReference type="Proteomes" id="UP001138500">
    <property type="component" value="Unassembled WGS sequence"/>
</dbReference>
<comment type="caution">
    <text evidence="10">The sequence shown here is derived from an EMBL/GenBank/DDBJ whole genome shotgun (WGS) entry which is preliminary data.</text>
</comment>
<keyword evidence="5 8" id="KW-0804">Transcription</keyword>
<dbReference type="EMBL" id="RIBY02000040">
    <property type="protein sequence ID" value="KAH9845546.1"/>
    <property type="molecule type" value="Genomic_DNA"/>
</dbReference>
<keyword evidence="8" id="KW-0010">Activator</keyword>
<dbReference type="AlphaFoldDB" id="A0A9W7T1Z2"/>
<evidence type="ECO:0000313" key="10">
    <source>
        <dbReference type="EMBL" id="KAH9845546.1"/>
    </source>
</evidence>
<evidence type="ECO:0000256" key="3">
    <source>
        <dbReference type="ARBA" id="ARBA00019610"/>
    </source>
</evidence>
<dbReference type="GO" id="GO:0003712">
    <property type="term" value="F:transcription coregulator activity"/>
    <property type="evidence" value="ECO:0007669"/>
    <property type="project" value="InterPro"/>
</dbReference>
<dbReference type="InterPro" id="IPR019313">
    <property type="entry name" value="Mediator_Med17"/>
</dbReference>
<evidence type="ECO:0000256" key="2">
    <source>
        <dbReference type="ARBA" id="ARBA00005635"/>
    </source>
</evidence>
<dbReference type="PANTHER" id="PTHR13114">
    <property type="entry name" value="MEDIATOR OF RNA POLYMERASE II TRANSCRIPTION SUBUNIT 17"/>
    <property type="match status" value="1"/>
</dbReference>
<feature type="region of interest" description="Disordered" evidence="9">
    <location>
        <begin position="44"/>
        <end position="78"/>
    </location>
</feature>
<accession>A0A9W7T1Z2</accession>
<dbReference type="OrthoDB" id="5319830at2759"/>